<proteinExistence type="predicted"/>
<reference evidence="1" key="1">
    <citation type="submission" date="2022-08" db="EMBL/GenBank/DDBJ databases">
        <authorList>
            <person name="Gutierrez-Valencia J."/>
        </authorList>
    </citation>
    <scope>NUCLEOTIDE SEQUENCE</scope>
</reference>
<evidence type="ECO:0000313" key="2">
    <source>
        <dbReference type="Proteomes" id="UP001154282"/>
    </source>
</evidence>
<evidence type="ECO:0000313" key="1">
    <source>
        <dbReference type="EMBL" id="CAI0428931.1"/>
    </source>
</evidence>
<name>A0AAV0L3Y0_9ROSI</name>
<dbReference type="InterPro" id="IPR023393">
    <property type="entry name" value="START-like_dom_sf"/>
</dbReference>
<dbReference type="Gene3D" id="3.30.530.20">
    <property type="match status" value="1"/>
</dbReference>
<protein>
    <submittedName>
        <fullName evidence="1">Uncharacterized protein</fullName>
    </submittedName>
</protein>
<dbReference type="SUPFAM" id="SSF55961">
    <property type="entry name" value="Bet v1-like"/>
    <property type="match status" value="1"/>
</dbReference>
<sequence length="159" mass="17579">MPVLSKTCRMAASANDLWGAIFGATYVYPSAMPNLIAGIRVTNRDGVTAGSVREITFGPATGPMVSQATEQITRFDHATRTVESTFINDRNFVGRHFRDASLVVKVDPYNANAGPNSQGSTITWTLTYTWISAMAPGNFSLEYFWNVIEQEFNCLDTYF</sequence>
<dbReference type="AlphaFoldDB" id="A0AAV0L3Y0"/>
<accession>A0AAV0L3Y0</accession>
<gene>
    <name evidence="1" type="ORF">LITE_LOCUS21908</name>
</gene>
<keyword evidence="2" id="KW-1185">Reference proteome</keyword>
<comment type="caution">
    <text evidence="1">The sequence shown here is derived from an EMBL/GenBank/DDBJ whole genome shotgun (WGS) entry which is preliminary data.</text>
</comment>
<dbReference type="EMBL" id="CAMGYJ010000006">
    <property type="protein sequence ID" value="CAI0428931.1"/>
    <property type="molecule type" value="Genomic_DNA"/>
</dbReference>
<dbReference type="Proteomes" id="UP001154282">
    <property type="component" value="Unassembled WGS sequence"/>
</dbReference>
<organism evidence="1 2">
    <name type="scientific">Linum tenue</name>
    <dbReference type="NCBI Taxonomy" id="586396"/>
    <lineage>
        <taxon>Eukaryota</taxon>
        <taxon>Viridiplantae</taxon>
        <taxon>Streptophyta</taxon>
        <taxon>Embryophyta</taxon>
        <taxon>Tracheophyta</taxon>
        <taxon>Spermatophyta</taxon>
        <taxon>Magnoliopsida</taxon>
        <taxon>eudicotyledons</taxon>
        <taxon>Gunneridae</taxon>
        <taxon>Pentapetalae</taxon>
        <taxon>rosids</taxon>
        <taxon>fabids</taxon>
        <taxon>Malpighiales</taxon>
        <taxon>Linaceae</taxon>
        <taxon>Linum</taxon>
    </lineage>
</organism>